<gene>
    <name evidence="3" type="ORF">BSTEL_1731</name>
</gene>
<comment type="caution">
    <text evidence="3">The sequence shown here is derived from an EMBL/GenBank/DDBJ whole genome shotgun (WGS) entry which is preliminary data.</text>
</comment>
<dbReference type="EMBL" id="JGZP01000013">
    <property type="protein sequence ID" value="KFI97179.1"/>
    <property type="molecule type" value="Genomic_DNA"/>
</dbReference>
<feature type="non-terminal residue" evidence="3">
    <location>
        <position position="1"/>
    </location>
</feature>
<proteinExistence type="predicted"/>
<organism evidence="3 4">
    <name type="scientific">Bifidobacterium stellenboschense</name>
    <dbReference type="NCBI Taxonomy" id="762211"/>
    <lineage>
        <taxon>Bacteria</taxon>
        <taxon>Bacillati</taxon>
        <taxon>Actinomycetota</taxon>
        <taxon>Actinomycetes</taxon>
        <taxon>Bifidobacteriales</taxon>
        <taxon>Bifidobacteriaceae</taxon>
        <taxon>Bifidobacterium</taxon>
    </lineage>
</organism>
<sequence>PGYGAPQQPAYGQPAPGYGYGAPQQSPYAQPAPGYGYGAPVDDKGSFGWAVLGFFIPLIGLILFLVWKDQKPGDAKMAGMGALVSVIASVALWLLIVIIGVIAAAASSFAVLL</sequence>
<evidence type="ECO:0000256" key="1">
    <source>
        <dbReference type="SAM" id="MobiDB-lite"/>
    </source>
</evidence>
<evidence type="ECO:0000256" key="2">
    <source>
        <dbReference type="SAM" id="Phobius"/>
    </source>
</evidence>
<keyword evidence="2" id="KW-0812">Transmembrane</keyword>
<reference evidence="3 4" key="1">
    <citation type="submission" date="2014-03" db="EMBL/GenBank/DDBJ databases">
        <title>Genomics of Bifidobacteria.</title>
        <authorList>
            <person name="Ventura M."/>
            <person name="Milani C."/>
            <person name="Lugli G.A."/>
        </authorList>
    </citation>
    <scope>NUCLEOTIDE SEQUENCE [LARGE SCALE GENOMIC DNA]</scope>
    <source>
        <strain evidence="3 4">DSM 23968</strain>
    </source>
</reference>
<feature type="transmembrane region" description="Helical" evidence="2">
    <location>
        <begin position="79"/>
        <end position="112"/>
    </location>
</feature>
<keyword evidence="4" id="KW-1185">Reference proteome</keyword>
<feature type="region of interest" description="Disordered" evidence="1">
    <location>
        <begin position="1"/>
        <end position="25"/>
    </location>
</feature>
<evidence type="ECO:0008006" key="5">
    <source>
        <dbReference type="Google" id="ProtNLM"/>
    </source>
</evidence>
<keyword evidence="2" id="KW-0472">Membrane</keyword>
<evidence type="ECO:0000313" key="3">
    <source>
        <dbReference type="EMBL" id="KFI97179.1"/>
    </source>
</evidence>
<feature type="transmembrane region" description="Helical" evidence="2">
    <location>
        <begin position="47"/>
        <end position="67"/>
    </location>
</feature>
<accession>A0A087DNS9</accession>
<evidence type="ECO:0000313" key="4">
    <source>
        <dbReference type="Proteomes" id="UP000029004"/>
    </source>
</evidence>
<dbReference type="eggNOG" id="ENOG5032WXD">
    <property type="taxonomic scope" value="Bacteria"/>
</dbReference>
<name>A0A087DNS9_9BIFI</name>
<protein>
    <recommendedName>
        <fullName evidence="5">DUF4190 domain-containing protein</fullName>
    </recommendedName>
</protein>
<dbReference type="Proteomes" id="UP000029004">
    <property type="component" value="Unassembled WGS sequence"/>
</dbReference>
<dbReference type="AlphaFoldDB" id="A0A087DNS9"/>
<keyword evidence="2" id="KW-1133">Transmembrane helix</keyword>